<reference evidence="3" key="1">
    <citation type="submission" date="2021-05" db="EMBL/GenBank/DDBJ databases">
        <authorList>
            <person name="Alioto T."/>
            <person name="Alioto T."/>
            <person name="Gomez Garrido J."/>
        </authorList>
    </citation>
    <scope>NUCLEOTIDE SEQUENCE</scope>
</reference>
<dbReference type="EMBL" id="HBUF01533873">
    <property type="protein sequence ID" value="CAG6752643.1"/>
    <property type="molecule type" value="Transcribed_RNA"/>
</dbReference>
<dbReference type="AlphaFoldDB" id="A0A8D8ZTC5"/>
<dbReference type="PANTHER" id="PTHR31912:SF34">
    <property type="entry name" value="NOTOCHORD-RELATED PROTEIN"/>
    <property type="match status" value="1"/>
</dbReference>
<keyword evidence="1" id="KW-0479">Metal-binding</keyword>
<dbReference type="GO" id="GO:0008270">
    <property type="term" value="F:zinc ion binding"/>
    <property type="evidence" value="ECO:0007669"/>
    <property type="project" value="UniProtKB-KW"/>
</dbReference>
<dbReference type="EMBL" id="HBUF01533871">
    <property type="protein sequence ID" value="CAG6752641.1"/>
    <property type="molecule type" value="Transcribed_RNA"/>
</dbReference>
<dbReference type="InterPro" id="IPR013087">
    <property type="entry name" value="Znf_C2H2_type"/>
</dbReference>
<keyword evidence="1" id="KW-0863">Zinc-finger</keyword>
<dbReference type="EMBL" id="HBUF01047055">
    <property type="protein sequence ID" value="CAG6620107.1"/>
    <property type="molecule type" value="Transcribed_RNA"/>
</dbReference>
<organism evidence="3">
    <name type="scientific">Cacopsylla melanoneura</name>
    <dbReference type="NCBI Taxonomy" id="428564"/>
    <lineage>
        <taxon>Eukaryota</taxon>
        <taxon>Metazoa</taxon>
        <taxon>Ecdysozoa</taxon>
        <taxon>Arthropoda</taxon>
        <taxon>Hexapoda</taxon>
        <taxon>Insecta</taxon>
        <taxon>Pterygota</taxon>
        <taxon>Neoptera</taxon>
        <taxon>Paraneoptera</taxon>
        <taxon>Hemiptera</taxon>
        <taxon>Sternorrhyncha</taxon>
        <taxon>Psylloidea</taxon>
        <taxon>Psyllidae</taxon>
        <taxon>Psyllinae</taxon>
        <taxon>Cacopsylla</taxon>
    </lineage>
</organism>
<feature type="domain" description="C2H2-type" evidence="2">
    <location>
        <begin position="34"/>
        <end position="64"/>
    </location>
</feature>
<sequence>MYACYVCKDTFRTVLLFKKHIRTKHFDIFKRGQFTCGQTGCGRKYSLLNSLGKHLLSAHTTTSPINTEELFLIRNTQSPSEGECSNRMVSEVSSEVESSSGVLVTAINLGSTVEKSLINLTASLYANPHISRNAVQTVMEGIGSFSRTYNENVISLIRDGSYDRSVLIEILKASQGYISKLDSDHKRLKIFEEKGTYIPAKEILLGTMCEYDRKNGFHSVPYSMQIIQMTLVLQNVFAKYDLAKDTLEHVRRLQSFDEPITNIMQGKVWKDKLRTLDSSDHLIHLPIVLFYDDFEISNPLGSHAGIHKIGGVYISLPFLPKKLFSLLENIYILALFHTSDRNKFGNKMVFNKVIDELNALSERGIPLSSSAFTGIIKFHVVAIAGDNLGLNGMLGFVESFIATKYCRICTASKDEVQSMFQEDTSKLRTLTSYYEDLALKDPRNTGIKTECVWFKLRGFDLFDNVSVDFVHDYLEGICRYAMNFLLIYLVHESKLISFQALESRIVQFSYGPDSGTKPSNALVKEGSKCRFKTSASEMCTLVRYFGLIVGSEVPSDDNVWTLFMSLRQILDELLTDRVHASKTAFLTHLIEDFLGTFCKVTKSGIKPKFHFLVHYPQMFLKFGPLTQVWTMRFEAKHQFSKIAARATKSRINITKTLAARNQLSLNYRFLAQNPTVFFTTGKRKPVLQSSNMWRELSQKKNIPFSDFHLFSTVPRFDFEGITLKVSDIVTTDLCIEAGKPLFARILSILVDNRDEIYLHCQSFTTHYFDSHYHAYLVTTDDTSCIVIKTTELYSIVPNTLTTLLGHTFVTLRSSID</sequence>
<protein>
    <recommendedName>
        <fullName evidence="2">C2H2-type domain-containing protein</fullName>
    </recommendedName>
</protein>
<dbReference type="EMBL" id="HBUF01221822">
    <property type="protein sequence ID" value="CAG6669729.1"/>
    <property type="molecule type" value="Transcribed_RNA"/>
</dbReference>
<evidence type="ECO:0000259" key="2">
    <source>
        <dbReference type="PROSITE" id="PS50157"/>
    </source>
</evidence>
<name>A0A8D8ZTC5_9HEMI</name>
<dbReference type="SMART" id="SM00355">
    <property type="entry name" value="ZnF_C2H2"/>
    <property type="match status" value="2"/>
</dbReference>
<evidence type="ECO:0000313" key="3">
    <source>
        <dbReference type="EMBL" id="CAG6752641.1"/>
    </source>
</evidence>
<dbReference type="PROSITE" id="PS00028">
    <property type="entry name" value="ZINC_FINGER_C2H2_1"/>
    <property type="match status" value="2"/>
</dbReference>
<dbReference type="Gene3D" id="3.30.160.60">
    <property type="entry name" value="Classic Zinc Finger"/>
    <property type="match status" value="1"/>
</dbReference>
<accession>A0A8D8ZTC5</accession>
<evidence type="ECO:0000256" key="1">
    <source>
        <dbReference type="PROSITE-ProRule" id="PRU00042"/>
    </source>
</evidence>
<dbReference type="PROSITE" id="PS50157">
    <property type="entry name" value="ZINC_FINGER_C2H2_2"/>
    <property type="match status" value="1"/>
</dbReference>
<proteinExistence type="predicted"/>
<dbReference type="EMBL" id="HBUF01533875">
    <property type="protein sequence ID" value="CAG6752645.1"/>
    <property type="molecule type" value="Transcribed_RNA"/>
</dbReference>
<dbReference type="PANTHER" id="PTHR31912">
    <property type="entry name" value="IP13529P"/>
    <property type="match status" value="1"/>
</dbReference>
<keyword evidence="1" id="KW-0862">Zinc</keyword>